<evidence type="ECO:0000256" key="1">
    <source>
        <dbReference type="SAM" id="MobiDB-lite"/>
    </source>
</evidence>
<evidence type="ECO:0000313" key="3">
    <source>
        <dbReference type="Proteomes" id="UP000634136"/>
    </source>
</evidence>
<protein>
    <submittedName>
        <fullName evidence="2">Uncharacterized protein</fullName>
    </submittedName>
</protein>
<proteinExistence type="predicted"/>
<feature type="region of interest" description="Disordered" evidence="1">
    <location>
        <begin position="33"/>
        <end position="60"/>
    </location>
</feature>
<evidence type="ECO:0000313" key="2">
    <source>
        <dbReference type="EMBL" id="KAF7836561.1"/>
    </source>
</evidence>
<keyword evidence="3" id="KW-1185">Reference proteome</keyword>
<name>A0A835CAL8_9FABA</name>
<reference evidence="2" key="1">
    <citation type="submission" date="2020-09" db="EMBL/GenBank/DDBJ databases">
        <title>Genome-Enabled Discovery of Anthraquinone Biosynthesis in Senna tora.</title>
        <authorList>
            <person name="Kang S.-H."/>
            <person name="Pandey R.P."/>
            <person name="Lee C.-M."/>
            <person name="Sim J.-S."/>
            <person name="Jeong J.-T."/>
            <person name="Choi B.-S."/>
            <person name="Jung M."/>
            <person name="Ginzburg D."/>
            <person name="Zhao K."/>
            <person name="Won S.Y."/>
            <person name="Oh T.-J."/>
            <person name="Yu Y."/>
            <person name="Kim N.-H."/>
            <person name="Lee O.R."/>
            <person name="Lee T.-H."/>
            <person name="Bashyal P."/>
            <person name="Kim T.-S."/>
            <person name="Lee W.-H."/>
            <person name="Kawkins C."/>
            <person name="Kim C.-K."/>
            <person name="Kim J.S."/>
            <person name="Ahn B.O."/>
            <person name="Rhee S.Y."/>
            <person name="Sohng J.K."/>
        </authorList>
    </citation>
    <scope>NUCLEOTIDE SEQUENCE</scope>
    <source>
        <tissue evidence="2">Leaf</tissue>
    </source>
</reference>
<gene>
    <name evidence="2" type="ORF">G2W53_011420</name>
</gene>
<dbReference type="AlphaFoldDB" id="A0A835CAL8"/>
<sequence length="60" mass="6135">MSVSCGGAFCSSDIVGDGDWGDGVMEGLGHRSRTVVDTGTKQNAQNLDSQEITENGSASV</sequence>
<comment type="caution">
    <text evidence="2">The sequence shown here is derived from an EMBL/GenBank/DDBJ whole genome shotgun (WGS) entry which is preliminary data.</text>
</comment>
<feature type="compositionally biased region" description="Polar residues" evidence="1">
    <location>
        <begin position="35"/>
        <end position="60"/>
    </location>
</feature>
<dbReference type="EMBL" id="JAAIUW010000004">
    <property type="protein sequence ID" value="KAF7836561.1"/>
    <property type="molecule type" value="Genomic_DNA"/>
</dbReference>
<accession>A0A835CAL8</accession>
<organism evidence="2 3">
    <name type="scientific">Senna tora</name>
    <dbReference type="NCBI Taxonomy" id="362788"/>
    <lineage>
        <taxon>Eukaryota</taxon>
        <taxon>Viridiplantae</taxon>
        <taxon>Streptophyta</taxon>
        <taxon>Embryophyta</taxon>
        <taxon>Tracheophyta</taxon>
        <taxon>Spermatophyta</taxon>
        <taxon>Magnoliopsida</taxon>
        <taxon>eudicotyledons</taxon>
        <taxon>Gunneridae</taxon>
        <taxon>Pentapetalae</taxon>
        <taxon>rosids</taxon>
        <taxon>fabids</taxon>
        <taxon>Fabales</taxon>
        <taxon>Fabaceae</taxon>
        <taxon>Caesalpinioideae</taxon>
        <taxon>Cassia clade</taxon>
        <taxon>Senna</taxon>
    </lineage>
</organism>
<dbReference type="Proteomes" id="UP000634136">
    <property type="component" value="Unassembled WGS sequence"/>
</dbReference>